<protein>
    <submittedName>
        <fullName evidence="5">Restriction endonuclease subunit S</fullName>
    </submittedName>
</protein>
<dbReference type="InterPro" id="IPR044946">
    <property type="entry name" value="Restrct_endonuc_typeI_TRD_sf"/>
</dbReference>
<dbReference type="PANTHER" id="PTHR30408:SF12">
    <property type="entry name" value="TYPE I RESTRICTION ENZYME MJAVIII SPECIFICITY SUBUNIT"/>
    <property type="match status" value="1"/>
</dbReference>
<gene>
    <name evidence="5" type="ORF">N1F79_01830</name>
</gene>
<dbReference type="RefSeq" id="WP_303308853.1">
    <property type="nucleotide sequence ID" value="NZ_JAODOP010000001.1"/>
</dbReference>
<dbReference type="Proteomes" id="UP001337305">
    <property type="component" value="Unassembled WGS sequence"/>
</dbReference>
<evidence type="ECO:0000256" key="3">
    <source>
        <dbReference type="ARBA" id="ARBA00023125"/>
    </source>
</evidence>
<keyword evidence="2" id="KW-0680">Restriction system</keyword>
<sequence length="383" mass="43497">MEKQLIPQLRFPEFKEKWNNLRLGDLGVFMGGGTPSTNNKDYWVGDIPWISSSDVKEKDILNIEITRYLSTKAVNESATKLIPKNSVLFVSRVGVGKLFVSIVDLCTSQDFANLIPIKDNSYYIAYYFLSRNKLLHQYSQGTSIKGFTTGDLKSIPINIPKASEQQKIASFLTDVDDKITKLTKKKTLLEEYKKGVMQKIFNQELRFKDDNGNTFPEWEEKKLGEVAIKKSSNISANTIEENNGNYKIYGASGLLKKIDFYREKEPYISIVKDGAGVGRTLLCDAYSSVLGTLDIIKPIKDVNLYFVYCLLSNINFLKFITGSTIPHIYFKDYSTVKIKIPVLQEQTKIANFLSDIDLKIEALNTKIENSKAFKKGLLQKMFV</sequence>
<feature type="domain" description="Type I restriction modification DNA specificity" evidence="4">
    <location>
        <begin position="16"/>
        <end position="186"/>
    </location>
</feature>
<dbReference type="Pfam" id="PF01420">
    <property type="entry name" value="Methylase_S"/>
    <property type="match status" value="2"/>
</dbReference>
<evidence type="ECO:0000256" key="1">
    <source>
        <dbReference type="ARBA" id="ARBA00010923"/>
    </source>
</evidence>
<dbReference type="Gene3D" id="1.10.287.1120">
    <property type="entry name" value="Bipartite methylase S protein"/>
    <property type="match status" value="1"/>
</dbReference>
<organism evidence="5 6">
    <name type="scientific">Flavivirga spongiicola</name>
    <dbReference type="NCBI Taxonomy" id="421621"/>
    <lineage>
        <taxon>Bacteria</taxon>
        <taxon>Pseudomonadati</taxon>
        <taxon>Bacteroidota</taxon>
        <taxon>Flavobacteriia</taxon>
        <taxon>Flavobacteriales</taxon>
        <taxon>Flavobacteriaceae</taxon>
        <taxon>Flavivirga</taxon>
    </lineage>
</organism>
<keyword evidence="3" id="KW-0238">DNA-binding</keyword>
<dbReference type="CDD" id="cd17513">
    <property type="entry name" value="RMtype1_S_AveSPN6ORF1907P_TRD2-CR2_like"/>
    <property type="match status" value="1"/>
</dbReference>
<evidence type="ECO:0000259" key="4">
    <source>
        <dbReference type="Pfam" id="PF01420"/>
    </source>
</evidence>
<evidence type="ECO:0000313" key="6">
    <source>
        <dbReference type="Proteomes" id="UP001337305"/>
    </source>
</evidence>
<evidence type="ECO:0000256" key="2">
    <source>
        <dbReference type="ARBA" id="ARBA00022747"/>
    </source>
</evidence>
<dbReference type="EMBL" id="JAODOP010000001">
    <property type="protein sequence ID" value="MEF3831855.1"/>
    <property type="molecule type" value="Genomic_DNA"/>
</dbReference>
<dbReference type="Gene3D" id="3.90.220.20">
    <property type="entry name" value="DNA methylase specificity domains"/>
    <property type="match status" value="2"/>
</dbReference>
<proteinExistence type="inferred from homology"/>
<name>A0ABU7XPW3_9FLAO</name>
<keyword evidence="5" id="KW-0540">Nuclease</keyword>
<accession>A0ABU7XPW3</accession>
<dbReference type="GO" id="GO:0004519">
    <property type="term" value="F:endonuclease activity"/>
    <property type="evidence" value="ECO:0007669"/>
    <property type="project" value="UniProtKB-KW"/>
</dbReference>
<dbReference type="SUPFAM" id="SSF116734">
    <property type="entry name" value="DNA methylase specificity domain"/>
    <property type="match status" value="2"/>
</dbReference>
<comment type="caution">
    <text evidence="5">The sequence shown here is derived from an EMBL/GenBank/DDBJ whole genome shotgun (WGS) entry which is preliminary data.</text>
</comment>
<feature type="domain" description="Type I restriction modification DNA specificity" evidence="4">
    <location>
        <begin position="217"/>
        <end position="367"/>
    </location>
</feature>
<evidence type="ECO:0000313" key="5">
    <source>
        <dbReference type="EMBL" id="MEF3831855.1"/>
    </source>
</evidence>
<keyword evidence="5" id="KW-0378">Hydrolase</keyword>
<reference evidence="5 6" key="1">
    <citation type="submission" date="2022-09" db="EMBL/GenBank/DDBJ databases">
        <title>Genome sequencing of Flavivirga sp. MEBiC05379.</title>
        <authorList>
            <person name="Oh H.-M."/>
            <person name="Kwon K.K."/>
            <person name="Park M.J."/>
            <person name="Yang S.-H."/>
        </authorList>
    </citation>
    <scope>NUCLEOTIDE SEQUENCE [LARGE SCALE GENOMIC DNA]</scope>
    <source>
        <strain evidence="5 6">MEBiC05379</strain>
    </source>
</reference>
<keyword evidence="6" id="KW-1185">Reference proteome</keyword>
<dbReference type="PANTHER" id="PTHR30408">
    <property type="entry name" value="TYPE-1 RESTRICTION ENZYME ECOKI SPECIFICITY PROTEIN"/>
    <property type="match status" value="1"/>
</dbReference>
<dbReference type="InterPro" id="IPR000055">
    <property type="entry name" value="Restrct_endonuc_typeI_TRD"/>
</dbReference>
<dbReference type="InterPro" id="IPR052021">
    <property type="entry name" value="Type-I_RS_S_subunit"/>
</dbReference>
<comment type="similarity">
    <text evidence="1">Belongs to the type-I restriction system S methylase family.</text>
</comment>
<keyword evidence="5" id="KW-0255">Endonuclease</keyword>